<keyword evidence="1 3" id="KW-0853">WD repeat</keyword>
<dbReference type="PROSITE" id="PS50294">
    <property type="entry name" value="WD_REPEATS_REGION"/>
    <property type="match status" value="2"/>
</dbReference>
<dbReference type="SMART" id="SM00320">
    <property type="entry name" value="WD40"/>
    <property type="match status" value="4"/>
</dbReference>
<dbReference type="PROSITE" id="PS00678">
    <property type="entry name" value="WD_REPEATS_1"/>
    <property type="match status" value="1"/>
</dbReference>
<protein>
    <submittedName>
        <fullName evidence="5">Uncharacterized protein</fullName>
    </submittedName>
</protein>
<dbReference type="PROSITE" id="PS50082">
    <property type="entry name" value="WD_REPEATS_2"/>
    <property type="match status" value="2"/>
</dbReference>
<keyword evidence="6" id="KW-1185">Reference proteome</keyword>
<reference evidence="5" key="1">
    <citation type="submission" date="2021-01" db="EMBL/GenBank/DDBJ databases">
        <authorList>
            <consortium name="Genoscope - CEA"/>
            <person name="William W."/>
        </authorList>
    </citation>
    <scope>NUCLEOTIDE SEQUENCE</scope>
</reference>
<dbReference type="InterPro" id="IPR001680">
    <property type="entry name" value="WD40_rpt"/>
</dbReference>
<organism evidence="5 6">
    <name type="scientific">Paramecium primaurelia</name>
    <dbReference type="NCBI Taxonomy" id="5886"/>
    <lineage>
        <taxon>Eukaryota</taxon>
        <taxon>Sar</taxon>
        <taxon>Alveolata</taxon>
        <taxon>Ciliophora</taxon>
        <taxon>Intramacronucleata</taxon>
        <taxon>Oligohymenophorea</taxon>
        <taxon>Peniculida</taxon>
        <taxon>Parameciidae</taxon>
        <taxon>Paramecium</taxon>
    </lineage>
</organism>
<evidence type="ECO:0000256" key="2">
    <source>
        <dbReference type="ARBA" id="ARBA00022737"/>
    </source>
</evidence>
<evidence type="ECO:0000313" key="6">
    <source>
        <dbReference type="Proteomes" id="UP000688137"/>
    </source>
</evidence>
<evidence type="ECO:0000313" key="5">
    <source>
        <dbReference type="EMBL" id="CAD8103869.1"/>
    </source>
</evidence>
<dbReference type="AlphaFoldDB" id="A0A8S1PLF7"/>
<dbReference type="InterPro" id="IPR030934">
    <property type="entry name" value="Intein_C"/>
</dbReference>
<dbReference type="OMA" id="NDIHEEK"/>
<name>A0A8S1PLF7_PARPR</name>
<evidence type="ECO:0000256" key="4">
    <source>
        <dbReference type="SAM" id="MobiDB-lite"/>
    </source>
</evidence>
<feature type="repeat" description="WD" evidence="3">
    <location>
        <begin position="400"/>
        <end position="430"/>
    </location>
</feature>
<dbReference type="Proteomes" id="UP000688137">
    <property type="component" value="Unassembled WGS sequence"/>
</dbReference>
<dbReference type="Pfam" id="PF00400">
    <property type="entry name" value="WD40"/>
    <property type="match status" value="2"/>
</dbReference>
<dbReference type="InterPro" id="IPR019775">
    <property type="entry name" value="WD40_repeat_CS"/>
</dbReference>
<feature type="repeat" description="WD" evidence="3">
    <location>
        <begin position="441"/>
        <end position="481"/>
    </location>
</feature>
<dbReference type="PANTHER" id="PTHR19848:SF8">
    <property type="entry name" value="F-BOX AND WD REPEAT DOMAIN CONTAINING 7"/>
    <property type="match status" value="1"/>
</dbReference>
<comment type="caution">
    <text evidence="5">The sequence shown here is derived from an EMBL/GenBank/DDBJ whole genome shotgun (WGS) entry which is preliminary data.</text>
</comment>
<evidence type="ECO:0000256" key="3">
    <source>
        <dbReference type="PROSITE-ProRule" id="PRU00221"/>
    </source>
</evidence>
<keyword evidence="2" id="KW-0677">Repeat</keyword>
<proteinExistence type="predicted"/>
<sequence>MCSKHPNQALSNVLINHRQQGLCCQQCIYQDNLPLQQVVPLQQFLTLVRQEINNKINDIHEEKKITTQYEKLHMDVLKNIQQTFKQIQNFVFQQSYQQMKLNEDVYQAQTLIEQIEQRQITNRQAQDNVILLLEKSINYNGKQFELKNNNGKQFKDQLNNVIQSYNQLQVMQSILQLQNNIEQIFKRLSQQKEFTNNYNNTQIIQQTTQVQKQKYEYTNAQQNQQYVPQQQYNQLSQTMQLNNSNQTISPQNKQIEYSRQNTQSKNATQSSRSHSIENKQVQYLDQSQNYQTDRSLTPQSMKTDQSNKPYQFQSGLLFGEQLKRTINDKQQEQIRQQQNTSSSLISRSNLFPKTEKQYSIKAHDKRISQLQVGQLCIFTSSYDKLIRAWDKGNGKMIATLEGHTREIVNIKFKFDTLASCGQDKVIRVWKHHPRWQLIGNLKGHQGTITCLDFLNPKQLLSGSEDQSIKIWDLDKMLEIYSLKFDFGIYSLAIYNEKLFVGGDGILIVHQCPQLQQTNFIQLHESPILIILQTKLYIITIDREGIIKLLNQQSFQVIKELRDDYEISSALYIQQFNFLVIGLSTKNGEGKICFWSLDTFRKIKEIYDNGSGVGGLAWESPYLWSGHDNKRLENIKFLQQS</sequence>
<dbReference type="EMBL" id="CAJJDM010000125">
    <property type="protein sequence ID" value="CAD8103869.1"/>
    <property type="molecule type" value="Genomic_DNA"/>
</dbReference>
<accession>A0A8S1PLF7</accession>
<dbReference type="PANTHER" id="PTHR19848">
    <property type="entry name" value="WD40 REPEAT PROTEIN"/>
    <property type="match status" value="1"/>
</dbReference>
<evidence type="ECO:0000256" key="1">
    <source>
        <dbReference type="ARBA" id="ARBA00022574"/>
    </source>
</evidence>
<dbReference type="PROSITE" id="PS50818">
    <property type="entry name" value="INTEIN_C_TER"/>
    <property type="match status" value="1"/>
</dbReference>
<gene>
    <name evidence="5" type="ORF">PPRIM_AZ9-3.1.T1220074</name>
</gene>
<feature type="region of interest" description="Disordered" evidence="4">
    <location>
        <begin position="257"/>
        <end position="309"/>
    </location>
</feature>